<sequence length="178" mass="19324">MRSDPSSIRNTHWLGAAAMAVPALVFGVIAVVLTIAALLDLLAHHPPPLVEVVIALGATSLASAMFALFAIDALRSAASLSRILARGIPMRAELVRIGRSAGRVNRRRTFRITLRLHPEGAPTREIVVTWILGAGRTRDHHERWVCALVDPERLDRAIVDWDGRGLDLARASCSAPRP</sequence>
<dbReference type="Proteomes" id="UP000034883">
    <property type="component" value="Chromosome"/>
</dbReference>
<dbReference type="STRING" id="927083.DB32_003348"/>
<evidence type="ECO:0000313" key="2">
    <source>
        <dbReference type="EMBL" id="AKF06199.1"/>
    </source>
</evidence>
<proteinExistence type="predicted"/>
<evidence type="ECO:0000313" key="3">
    <source>
        <dbReference type="Proteomes" id="UP000034883"/>
    </source>
</evidence>
<dbReference type="EMBL" id="CP011125">
    <property type="protein sequence ID" value="AKF06199.1"/>
    <property type="molecule type" value="Genomic_DNA"/>
</dbReference>
<keyword evidence="1" id="KW-0812">Transmembrane</keyword>
<keyword evidence="1" id="KW-0472">Membrane</keyword>
<evidence type="ECO:0000256" key="1">
    <source>
        <dbReference type="SAM" id="Phobius"/>
    </source>
</evidence>
<keyword evidence="3" id="KW-1185">Reference proteome</keyword>
<feature type="transmembrane region" description="Helical" evidence="1">
    <location>
        <begin position="12"/>
        <end position="37"/>
    </location>
</feature>
<name>A0A0F6SF24_9BACT</name>
<feature type="transmembrane region" description="Helical" evidence="1">
    <location>
        <begin position="49"/>
        <end position="74"/>
    </location>
</feature>
<dbReference type="AlphaFoldDB" id="A0A0F6SF24"/>
<accession>A0A0F6SF24</accession>
<gene>
    <name evidence="2" type="ORF">DB32_003348</name>
</gene>
<organism evidence="2 3">
    <name type="scientific">Sandaracinus amylolyticus</name>
    <dbReference type="NCBI Taxonomy" id="927083"/>
    <lineage>
        <taxon>Bacteria</taxon>
        <taxon>Pseudomonadati</taxon>
        <taxon>Myxococcota</taxon>
        <taxon>Polyangia</taxon>
        <taxon>Polyangiales</taxon>
        <taxon>Sandaracinaceae</taxon>
        <taxon>Sandaracinus</taxon>
    </lineage>
</organism>
<dbReference type="RefSeq" id="WP_053233392.1">
    <property type="nucleotide sequence ID" value="NZ_CP011125.1"/>
</dbReference>
<keyword evidence="1" id="KW-1133">Transmembrane helix</keyword>
<reference evidence="2 3" key="1">
    <citation type="submission" date="2015-03" db="EMBL/GenBank/DDBJ databases">
        <title>Genome assembly of Sandaracinus amylolyticus DSM 53668.</title>
        <authorList>
            <person name="Sharma G."/>
            <person name="Subramanian S."/>
        </authorList>
    </citation>
    <scope>NUCLEOTIDE SEQUENCE [LARGE SCALE GENOMIC DNA]</scope>
    <source>
        <strain evidence="2 3">DSM 53668</strain>
    </source>
</reference>
<dbReference type="KEGG" id="samy:DB32_003348"/>
<protein>
    <submittedName>
        <fullName evidence="2">Uncharacterized protein</fullName>
    </submittedName>
</protein>